<dbReference type="InterPro" id="IPR045063">
    <property type="entry name" value="Dynamin_N"/>
</dbReference>
<dbReference type="Pfam" id="PF00350">
    <property type="entry name" value="Dynamin_N"/>
    <property type="match status" value="1"/>
</dbReference>
<feature type="transmembrane region" description="Helical" evidence="2">
    <location>
        <begin position="476"/>
        <end position="496"/>
    </location>
</feature>
<keyword evidence="6" id="KW-1185">Reference proteome</keyword>
<keyword evidence="3" id="KW-0732">Signal</keyword>
<evidence type="ECO:0000313" key="6">
    <source>
        <dbReference type="Proteomes" id="UP000654075"/>
    </source>
</evidence>
<feature type="signal peptide" evidence="3">
    <location>
        <begin position="1"/>
        <end position="35"/>
    </location>
</feature>
<dbReference type="OrthoDB" id="1716625at2759"/>
<feature type="transmembrane region" description="Helical" evidence="2">
    <location>
        <begin position="443"/>
        <end position="464"/>
    </location>
</feature>
<keyword evidence="2" id="KW-1133">Transmembrane helix</keyword>
<keyword evidence="2" id="KW-0472">Membrane</keyword>
<evidence type="ECO:0000256" key="1">
    <source>
        <dbReference type="SAM" id="MobiDB-lite"/>
    </source>
</evidence>
<proteinExistence type="predicted"/>
<reference evidence="5" key="1">
    <citation type="submission" date="2021-02" db="EMBL/GenBank/DDBJ databases">
        <authorList>
            <person name="Dougan E. K."/>
            <person name="Rhodes N."/>
            <person name="Thang M."/>
            <person name="Chan C."/>
        </authorList>
    </citation>
    <scope>NUCLEOTIDE SEQUENCE</scope>
</reference>
<sequence>MPGDRPGLRPLRRRSLPALAAVLLVLALAIASCIGVRDAGEVRAFSLRAEQEKGNRQGKGSARQEGRPHPSAAVVAAAATAGLALALGIFYSHRRILQGSRRLKRPYELRDWTADPTVSVEDAEAEMIKMISWLQEAVIIPIDKQLPGRPFEYHLQHFPFTATVLIIGNHSSGKSTFINRLLGSSVQETGVAPTDDGFTVLERHAEFDQFEDGPTLMGCPENRAFRDLRQFGRAFSGNFRRKRMVLPESSEMPFGLQIVDSPGMIDLPGSNQSTSKARGYNFIDVVRWWATKADLILLLFDPDKPGTTGETLDVLTKSLAGLDHKFLVVLNKVDQLDNNSDFARAYGTLSWALSKVIPQKDIPMIWTMYNEKEDCPSPTERRHELPLRAFQQKRREVIKEVLRAKVRHWDNVVTSLEECLRHIGMVAAVLASVCSRVRQQTRLVWGVGGAALAVPWLAILSLLAGLGGNTWPGPGHLLLGAALGYALVCLIARSLMQEYLRQFESLQVADLETHFRLVYRLKFIHSDSEDLCIIWETVRPQIENILRSVPSCVQLPVVPQWEIARIPEVLNRDISYLRQLAKVLRPPEPGFGASGMAKSGK</sequence>
<comment type="caution">
    <text evidence="5">The sequence shown here is derived from an EMBL/GenBank/DDBJ whole genome shotgun (WGS) entry which is preliminary data.</text>
</comment>
<dbReference type="InterPro" id="IPR051943">
    <property type="entry name" value="TRAFAC_Dynamin-like_GTPase"/>
</dbReference>
<accession>A0A813FYT1</accession>
<dbReference type="EMBL" id="CAJNNV010026900">
    <property type="protein sequence ID" value="CAE8619231.1"/>
    <property type="molecule type" value="Genomic_DNA"/>
</dbReference>
<dbReference type="Proteomes" id="UP000654075">
    <property type="component" value="Unassembled WGS sequence"/>
</dbReference>
<dbReference type="Gene3D" id="3.40.50.300">
    <property type="entry name" value="P-loop containing nucleotide triphosphate hydrolases"/>
    <property type="match status" value="1"/>
</dbReference>
<dbReference type="PANTHER" id="PTHR43681">
    <property type="entry name" value="TRANSMEMBRANE GTPASE FZO"/>
    <property type="match status" value="1"/>
</dbReference>
<dbReference type="AlphaFoldDB" id="A0A813FYT1"/>
<gene>
    <name evidence="5" type="ORF">PGLA1383_LOCUS36823</name>
</gene>
<dbReference type="InterPro" id="IPR027417">
    <property type="entry name" value="P-loop_NTPase"/>
</dbReference>
<dbReference type="PROSITE" id="PS51257">
    <property type="entry name" value="PROKAR_LIPOPROTEIN"/>
    <property type="match status" value="1"/>
</dbReference>
<protein>
    <recommendedName>
        <fullName evidence="4">Dynamin N-terminal domain-containing protein</fullName>
    </recommendedName>
</protein>
<evidence type="ECO:0000256" key="2">
    <source>
        <dbReference type="SAM" id="Phobius"/>
    </source>
</evidence>
<organism evidence="5 6">
    <name type="scientific">Polarella glacialis</name>
    <name type="common">Dinoflagellate</name>
    <dbReference type="NCBI Taxonomy" id="89957"/>
    <lineage>
        <taxon>Eukaryota</taxon>
        <taxon>Sar</taxon>
        <taxon>Alveolata</taxon>
        <taxon>Dinophyceae</taxon>
        <taxon>Suessiales</taxon>
        <taxon>Suessiaceae</taxon>
        <taxon>Polarella</taxon>
    </lineage>
</organism>
<dbReference type="SUPFAM" id="SSF52540">
    <property type="entry name" value="P-loop containing nucleoside triphosphate hydrolases"/>
    <property type="match status" value="1"/>
</dbReference>
<dbReference type="PANTHER" id="PTHR43681:SF1">
    <property type="entry name" value="SARCALUMENIN"/>
    <property type="match status" value="1"/>
</dbReference>
<feature type="region of interest" description="Disordered" evidence="1">
    <location>
        <begin position="51"/>
        <end position="71"/>
    </location>
</feature>
<feature type="transmembrane region" description="Helical" evidence="2">
    <location>
        <begin position="72"/>
        <end position="92"/>
    </location>
</feature>
<evidence type="ECO:0000313" key="5">
    <source>
        <dbReference type="EMBL" id="CAE8619231.1"/>
    </source>
</evidence>
<name>A0A813FYT1_POLGL</name>
<evidence type="ECO:0000259" key="4">
    <source>
        <dbReference type="Pfam" id="PF00350"/>
    </source>
</evidence>
<keyword evidence="2" id="KW-0812">Transmembrane</keyword>
<evidence type="ECO:0000256" key="3">
    <source>
        <dbReference type="SAM" id="SignalP"/>
    </source>
</evidence>
<feature type="domain" description="Dynamin N-terminal" evidence="4">
    <location>
        <begin position="164"/>
        <end position="333"/>
    </location>
</feature>
<feature type="chain" id="PRO_5032283179" description="Dynamin N-terminal domain-containing protein" evidence="3">
    <location>
        <begin position="36"/>
        <end position="601"/>
    </location>
</feature>